<evidence type="ECO:0000313" key="2">
    <source>
        <dbReference type="Proteomes" id="UP000275267"/>
    </source>
</evidence>
<dbReference type="PANTHER" id="PTHR22844:SF370">
    <property type="entry name" value="OS12G0594000 PROTEIN"/>
    <property type="match status" value="1"/>
</dbReference>
<dbReference type="InterPro" id="IPR015943">
    <property type="entry name" value="WD40/YVTN_repeat-like_dom_sf"/>
</dbReference>
<dbReference type="EMBL" id="PQIB02000011">
    <property type="protein sequence ID" value="RLM86949.1"/>
    <property type="molecule type" value="Genomic_DNA"/>
</dbReference>
<evidence type="ECO:0000313" key="1">
    <source>
        <dbReference type="EMBL" id="RLM86949.1"/>
    </source>
</evidence>
<dbReference type="Gene3D" id="2.130.10.10">
    <property type="entry name" value="YVTN repeat-like/Quinoprotein amine dehydrogenase"/>
    <property type="match status" value="1"/>
</dbReference>
<organism evidence="1 2">
    <name type="scientific">Panicum miliaceum</name>
    <name type="common">Proso millet</name>
    <name type="synonym">Broomcorn millet</name>
    <dbReference type="NCBI Taxonomy" id="4540"/>
    <lineage>
        <taxon>Eukaryota</taxon>
        <taxon>Viridiplantae</taxon>
        <taxon>Streptophyta</taxon>
        <taxon>Embryophyta</taxon>
        <taxon>Tracheophyta</taxon>
        <taxon>Spermatophyta</taxon>
        <taxon>Magnoliopsida</taxon>
        <taxon>Liliopsida</taxon>
        <taxon>Poales</taxon>
        <taxon>Poaceae</taxon>
        <taxon>PACMAD clade</taxon>
        <taxon>Panicoideae</taxon>
        <taxon>Panicodae</taxon>
        <taxon>Paniceae</taxon>
        <taxon>Panicinae</taxon>
        <taxon>Panicum</taxon>
        <taxon>Panicum sect. Panicum</taxon>
    </lineage>
</organism>
<comment type="caution">
    <text evidence="1">The sequence shown here is derived from an EMBL/GenBank/DDBJ whole genome shotgun (WGS) entry which is preliminary data.</text>
</comment>
<dbReference type="OrthoDB" id="1721685at2759"/>
<dbReference type="InterPro" id="IPR011047">
    <property type="entry name" value="Quinoprotein_ADH-like_sf"/>
</dbReference>
<dbReference type="Proteomes" id="UP000275267">
    <property type="component" value="Unassembled WGS sequence"/>
</dbReference>
<protein>
    <submittedName>
        <fullName evidence="1">Vegetative incompatibility protein HET-E-1</fullName>
    </submittedName>
</protein>
<gene>
    <name evidence="1" type="ORF">C2845_PM04G08690</name>
</gene>
<reference evidence="2" key="1">
    <citation type="journal article" date="2019" name="Nat. Commun.">
        <title>The genome of broomcorn millet.</title>
        <authorList>
            <person name="Zou C."/>
            <person name="Miki D."/>
            <person name="Li D."/>
            <person name="Tang Q."/>
            <person name="Xiao L."/>
            <person name="Rajput S."/>
            <person name="Deng P."/>
            <person name="Jia W."/>
            <person name="Huang R."/>
            <person name="Zhang M."/>
            <person name="Sun Y."/>
            <person name="Hu J."/>
            <person name="Fu X."/>
            <person name="Schnable P.S."/>
            <person name="Li F."/>
            <person name="Zhang H."/>
            <person name="Feng B."/>
            <person name="Zhu X."/>
            <person name="Liu R."/>
            <person name="Schnable J.C."/>
            <person name="Zhu J.-K."/>
            <person name="Zhang H."/>
        </authorList>
    </citation>
    <scope>NUCLEOTIDE SEQUENCE [LARGE SCALE GENOMIC DNA]</scope>
</reference>
<sequence>MSTTTASSAAASPFAMSPWAQLPSLGLGAGDGRADNGRTGLLGSLVKADGHVYSLSAAGDLLYTGMESQDMRVWRTAASSERTPDGRIYTSHQDGKVRVWRASTEDPAAWGPSRGSGTCSGSRRRRNGLWMRHFDTVLALCLDATTGLIYSGSSTPTTTP</sequence>
<name>A0A3L6QTS1_PANMI</name>
<keyword evidence="2" id="KW-1185">Reference proteome</keyword>
<dbReference type="AlphaFoldDB" id="A0A3L6QTS1"/>
<dbReference type="InterPro" id="IPR045182">
    <property type="entry name" value="JINGUBANG-like"/>
</dbReference>
<accession>A0A3L6QTS1</accession>
<dbReference type="SUPFAM" id="SSF50998">
    <property type="entry name" value="Quinoprotein alcohol dehydrogenase-like"/>
    <property type="match status" value="1"/>
</dbReference>
<dbReference type="PANTHER" id="PTHR22844">
    <property type="entry name" value="F-BOX AND WD40 DOMAIN PROTEIN"/>
    <property type="match status" value="1"/>
</dbReference>
<proteinExistence type="predicted"/>
<dbReference type="STRING" id="4540.A0A3L6QTS1"/>